<comment type="caution">
    <text evidence="1">The sequence shown here is derived from an EMBL/GenBank/DDBJ whole genome shotgun (WGS) entry which is preliminary data.</text>
</comment>
<dbReference type="EMBL" id="SNSC02000032">
    <property type="protein sequence ID" value="TID12860.1"/>
    <property type="molecule type" value="Genomic_DNA"/>
</dbReference>
<dbReference type="Proteomes" id="UP000298493">
    <property type="component" value="Unassembled WGS sequence"/>
</dbReference>
<dbReference type="AlphaFoldDB" id="A0A4Z1NC14"/>
<accession>A0A4Z1NC14</accession>
<name>A0A4Z1NC14_9PEZI</name>
<evidence type="ECO:0000313" key="1">
    <source>
        <dbReference type="EMBL" id="TID12860.1"/>
    </source>
</evidence>
<keyword evidence="2" id="KW-1185">Reference proteome</keyword>
<protein>
    <submittedName>
        <fullName evidence="1">Clavaminate synthase-like protein</fullName>
    </submittedName>
</protein>
<sequence length="127" mass="13708">MTAQISQRQYPTYGPNVAQSSPTTADLLTSAITFIEPITAAPFSAIQSLFHHLAQDPATAAALNEVYTTRGIFKSAATINPTCDQKFTIDLSPTRTARIDGLHVSLVVSEFLCTAMREGDNHKVVLV</sequence>
<gene>
    <name evidence="1" type="ORF">E6O75_ATG10213</name>
</gene>
<reference evidence="1 2" key="1">
    <citation type="submission" date="2019-04" db="EMBL/GenBank/DDBJ databases">
        <title>High contiguity whole genome sequence and gene annotation resource for two Venturia nashicola isolates.</title>
        <authorList>
            <person name="Prokchorchik M."/>
            <person name="Won K."/>
            <person name="Lee Y."/>
            <person name="Choi E.D."/>
            <person name="Segonzac C."/>
            <person name="Sohn K.H."/>
        </authorList>
    </citation>
    <scope>NUCLEOTIDE SEQUENCE [LARGE SCALE GENOMIC DNA]</scope>
    <source>
        <strain evidence="1 2">PRI2</strain>
    </source>
</reference>
<organism evidence="1 2">
    <name type="scientific">Venturia nashicola</name>
    <dbReference type="NCBI Taxonomy" id="86259"/>
    <lineage>
        <taxon>Eukaryota</taxon>
        <taxon>Fungi</taxon>
        <taxon>Dikarya</taxon>
        <taxon>Ascomycota</taxon>
        <taxon>Pezizomycotina</taxon>
        <taxon>Dothideomycetes</taxon>
        <taxon>Pleosporomycetidae</taxon>
        <taxon>Venturiales</taxon>
        <taxon>Venturiaceae</taxon>
        <taxon>Venturia</taxon>
    </lineage>
</organism>
<proteinExistence type="predicted"/>
<evidence type="ECO:0000313" key="2">
    <source>
        <dbReference type="Proteomes" id="UP000298493"/>
    </source>
</evidence>
<dbReference type="STRING" id="86259.A0A4Z1NC14"/>